<evidence type="ECO:0000313" key="6">
    <source>
        <dbReference type="EMBL" id="KAF7950746.1"/>
    </source>
</evidence>
<reference evidence="6 7" key="1">
    <citation type="journal article" date="2020" name="Genome Biol. Evol.">
        <title>Comparative genomics of Sclerotiniaceae.</title>
        <authorList>
            <person name="Valero Jimenez C.A."/>
            <person name="Steentjes M."/>
            <person name="Scholten O.E."/>
            <person name="Van Kan J.A.L."/>
        </authorList>
    </citation>
    <scope>NUCLEOTIDE SEQUENCE [LARGE SCALE GENOMIC DNA]</scope>
    <source>
        <strain evidence="6 7">MUCL 94</strain>
    </source>
</reference>
<dbReference type="GeneID" id="62145887"/>
<sequence length="143" mass="15509">MKQRADGVEKPEFRVPIMIPSFILIPLGLLVYGWAAQKHAPWIVIDLGAFVLCFGVQIGGKALQAYVIDSYPDHTSSASAASQFLRSLTAFGFPLFAPRMYQVLGHGWGNTTLAFVAIAIGVPAPLGIWRYGPRLSAKALSSY</sequence>
<feature type="transmembrane region" description="Helical" evidence="5">
    <location>
        <begin position="113"/>
        <end position="132"/>
    </location>
</feature>
<name>A0A9P5IT77_9HELO</name>
<dbReference type="AlphaFoldDB" id="A0A9P5IT77"/>
<protein>
    <recommendedName>
        <fullName evidence="8">Major facilitator superfamily (MFS) profile domain-containing protein</fullName>
    </recommendedName>
</protein>
<evidence type="ECO:0000256" key="2">
    <source>
        <dbReference type="ARBA" id="ARBA00022692"/>
    </source>
</evidence>
<proteinExistence type="predicted"/>
<keyword evidence="7" id="KW-1185">Reference proteome</keyword>
<evidence type="ECO:0000256" key="1">
    <source>
        <dbReference type="ARBA" id="ARBA00004141"/>
    </source>
</evidence>
<accession>A0A9P5IT77</accession>
<dbReference type="PANTHER" id="PTHR23502:SF60">
    <property type="entry name" value="MAJOR FACILITATOR SUPERFAMILY (MFS) PROFILE DOMAIN-CONTAINING PROTEIN-RELATED"/>
    <property type="match status" value="1"/>
</dbReference>
<dbReference type="SUPFAM" id="SSF103473">
    <property type="entry name" value="MFS general substrate transporter"/>
    <property type="match status" value="1"/>
</dbReference>
<evidence type="ECO:0000256" key="5">
    <source>
        <dbReference type="SAM" id="Phobius"/>
    </source>
</evidence>
<dbReference type="GO" id="GO:0016020">
    <property type="term" value="C:membrane"/>
    <property type="evidence" value="ECO:0007669"/>
    <property type="project" value="UniProtKB-SubCell"/>
</dbReference>
<keyword evidence="4 5" id="KW-0472">Membrane</keyword>
<dbReference type="Proteomes" id="UP000710849">
    <property type="component" value="Unassembled WGS sequence"/>
</dbReference>
<dbReference type="EMBL" id="RCSW01000004">
    <property type="protein sequence ID" value="KAF7950746.1"/>
    <property type="molecule type" value="Genomic_DNA"/>
</dbReference>
<dbReference type="RefSeq" id="XP_038736015.1">
    <property type="nucleotide sequence ID" value="XM_038872809.1"/>
</dbReference>
<dbReference type="InterPro" id="IPR036259">
    <property type="entry name" value="MFS_trans_sf"/>
</dbReference>
<keyword evidence="2 5" id="KW-0812">Transmembrane</keyword>
<gene>
    <name evidence="6" type="ORF">EAE97_002298</name>
</gene>
<comment type="caution">
    <text evidence="6">The sequence shown here is derived from an EMBL/GenBank/DDBJ whole genome shotgun (WGS) entry which is preliminary data.</text>
</comment>
<dbReference type="PANTHER" id="PTHR23502">
    <property type="entry name" value="MAJOR FACILITATOR SUPERFAMILY"/>
    <property type="match status" value="1"/>
</dbReference>
<evidence type="ECO:0000256" key="3">
    <source>
        <dbReference type="ARBA" id="ARBA00022989"/>
    </source>
</evidence>
<keyword evidence="3 5" id="KW-1133">Transmembrane helix</keyword>
<feature type="transmembrane region" description="Helical" evidence="5">
    <location>
        <begin position="40"/>
        <end position="63"/>
    </location>
</feature>
<comment type="subcellular location">
    <subcellularLocation>
        <location evidence="1">Membrane</location>
        <topology evidence="1">Multi-pass membrane protein</topology>
    </subcellularLocation>
</comment>
<evidence type="ECO:0008006" key="8">
    <source>
        <dbReference type="Google" id="ProtNLM"/>
    </source>
</evidence>
<dbReference type="GO" id="GO:0022857">
    <property type="term" value="F:transmembrane transporter activity"/>
    <property type="evidence" value="ECO:0007669"/>
    <property type="project" value="TreeGrafter"/>
</dbReference>
<organism evidence="6 7">
    <name type="scientific">Botrytis byssoidea</name>
    <dbReference type="NCBI Taxonomy" id="139641"/>
    <lineage>
        <taxon>Eukaryota</taxon>
        <taxon>Fungi</taxon>
        <taxon>Dikarya</taxon>
        <taxon>Ascomycota</taxon>
        <taxon>Pezizomycotina</taxon>
        <taxon>Leotiomycetes</taxon>
        <taxon>Helotiales</taxon>
        <taxon>Sclerotiniaceae</taxon>
        <taxon>Botrytis</taxon>
    </lineage>
</organism>
<evidence type="ECO:0000256" key="4">
    <source>
        <dbReference type="ARBA" id="ARBA00023136"/>
    </source>
</evidence>
<feature type="transmembrane region" description="Helical" evidence="5">
    <location>
        <begin position="12"/>
        <end position="34"/>
    </location>
</feature>
<evidence type="ECO:0000313" key="7">
    <source>
        <dbReference type="Proteomes" id="UP000710849"/>
    </source>
</evidence>
<dbReference type="Gene3D" id="1.20.1250.20">
    <property type="entry name" value="MFS general substrate transporter like domains"/>
    <property type="match status" value="1"/>
</dbReference>